<dbReference type="Proteomes" id="UP000215127">
    <property type="component" value="Chromosome 13"/>
</dbReference>
<dbReference type="STRING" id="1276538.A0A1X7S8N8"/>
<organism evidence="2 3">
    <name type="scientific">Zymoseptoria tritici (strain ST99CH_3D7)</name>
    <dbReference type="NCBI Taxonomy" id="1276538"/>
    <lineage>
        <taxon>Eukaryota</taxon>
        <taxon>Fungi</taxon>
        <taxon>Dikarya</taxon>
        <taxon>Ascomycota</taxon>
        <taxon>Pezizomycotina</taxon>
        <taxon>Dothideomycetes</taxon>
        <taxon>Dothideomycetidae</taxon>
        <taxon>Mycosphaerellales</taxon>
        <taxon>Mycosphaerellaceae</taxon>
        <taxon>Zymoseptoria</taxon>
    </lineage>
</organism>
<feature type="region of interest" description="Disordered" evidence="1">
    <location>
        <begin position="263"/>
        <end position="288"/>
    </location>
</feature>
<accession>A0A1X7S8N8</accession>
<name>A0A1X7S8N8_ZYMT9</name>
<evidence type="ECO:0000313" key="3">
    <source>
        <dbReference type="Proteomes" id="UP000215127"/>
    </source>
</evidence>
<evidence type="ECO:0000256" key="1">
    <source>
        <dbReference type="SAM" id="MobiDB-lite"/>
    </source>
</evidence>
<keyword evidence="3" id="KW-1185">Reference proteome</keyword>
<evidence type="ECO:0000313" key="2">
    <source>
        <dbReference type="EMBL" id="SMQ56038.1"/>
    </source>
</evidence>
<sequence length="288" mass="29970">MILLDRLSKASLTKSTAMAEQNVYHSLTGILLFLLKMRFASILGGMALAAMSVSAMPALAPKEQTQDLAERQLEIVAGVAATVKAEVDATVNLSGINIEAGVSGELDACIEILIEIGNLFADIEIAIGGVAEITALAGLAVELDVDLRVQIQALIHLCLELEAKIRVLGIVEIDVGLLLELTAQLQALLEVHIHVGTITGIEIKVWLEACIHIIAEITGHINIGIGFGNVGNGADIDIKAELDVGVVFAIGFGLIGGTAPSYPPNQVDNGSPPGYALPSVNGPPPGNN</sequence>
<dbReference type="AlphaFoldDB" id="A0A1X7S8N8"/>
<proteinExistence type="predicted"/>
<reference evidence="2 3" key="1">
    <citation type="submission" date="2016-06" db="EMBL/GenBank/DDBJ databases">
        <authorList>
            <person name="Kjaerup R.B."/>
            <person name="Dalgaard T.S."/>
            <person name="Juul-Madsen H.R."/>
        </authorList>
    </citation>
    <scope>NUCLEOTIDE SEQUENCE [LARGE SCALE GENOMIC DNA]</scope>
</reference>
<dbReference type="EMBL" id="LT853704">
    <property type="protein sequence ID" value="SMQ56038.1"/>
    <property type="molecule type" value="Genomic_DNA"/>
</dbReference>
<gene>
    <name evidence="2" type="ORF">ZT3D7_G11193</name>
</gene>
<protein>
    <submittedName>
        <fullName evidence="2">Uncharacterized protein</fullName>
    </submittedName>
</protein>